<feature type="transmembrane region" description="Helical" evidence="2">
    <location>
        <begin position="51"/>
        <end position="70"/>
    </location>
</feature>
<feature type="compositionally biased region" description="Low complexity" evidence="1">
    <location>
        <begin position="234"/>
        <end position="271"/>
    </location>
</feature>
<dbReference type="EMBL" id="ML210323">
    <property type="protein sequence ID" value="TFK19828.1"/>
    <property type="molecule type" value="Genomic_DNA"/>
</dbReference>
<feature type="region of interest" description="Disordered" evidence="1">
    <location>
        <begin position="201"/>
        <end position="276"/>
    </location>
</feature>
<keyword evidence="4" id="KW-1185">Reference proteome</keyword>
<evidence type="ECO:0000256" key="2">
    <source>
        <dbReference type="SAM" id="Phobius"/>
    </source>
</evidence>
<keyword evidence="2" id="KW-1133">Transmembrane helix</keyword>
<evidence type="ECO:0000313" key="4">
    <source>
        <dbReference type="Proteomes" id="UP000307440"/>
    </source>
</evidence>
<accession>A0A5C3KV94</accession>
<proteinExistence type="predicted"/>
<feature type="compositionally biased region" description="Basic residues" evidence="1">
    <location>
        <begin position="218"/>
        <end position="229"/>
    </location>
</feature>
<sequence>MGNSDAGYTYGPNGQVPPHAQRIRSLLYLSILLSISVLGVSIVHAGVLSLFLAPIAGGLTFILSTTLVVLTHKDIKSILTGNGSPLLAFKTGSAYRETGGGSDQSEKAGLVRPGPVGRSDMVLKISKIPSIVCMFLLIALWISALAAQAFSLVAVGHISSNINTFGAKSPVFDDLKLRSVDIYAREAAWLVGRSGTTTFGTSHHEGHALGHHSFGSTHHQHSSGGTHHRFGGESSSTTHTTLHTTNSTDNDGTTITHISHSNTSNTNSTDGPGNGLKLNGGLGSSLRTKFPDLELVLVIGGIEASFTFIHTIILLAIGIMAILERRAALRFTKAGSYAYAGMEGSRYETT</sequence>
<gene>
    <name evidence="3" type="ORF">FA15DRAFT_722827</name>
</gene>
<feature type="transmembrane region" description="Helical" evidence="2">
    <location>
        <begin position="295"/>
        <end position="323"/>
    </location>
</feature>
<feature type="transmembrane region" description="Helical" evidence="2">
    <location>
        <begin position="26"/>
        <end position="45"/>
    </location>
</feature>
<keyword evidence="2" id="KW-0812">Transmembrane</keyword>
<protein>
    <submittedName>
        <fullName evidence="3">Uncharacterized protein</fullName>
    </submittedName>
</protein>
<dbReference type="AlphaFoldDB" id="A0A5C3KV94"/>
<feature type="transmembrane region" description="Helical" evidence="2">
    <location>
        <begin position="128"/>
        <end position="150"/>
    </location>
</feature>
<organism evidence="3 4">
    <name type="scientific">Coprinopsis marcescibilis</name>
    <name type="common">Agaric fungus</name>
    <name type="synonym">Psathyrella marcescibilis</name>
    <dbReference type="NCBI Taxonomy" id="230819"/>
    <lineage>
        <taxon>Eukaryota</taxon>
        <taxon>Fungi</taxon>
        <taxon>Dikarya</taxon>
        <taxon>Basidiomycota</taxon>
        <taxon>Agaricomycotina</taxon>
        <taxon>Agaricomycetes</taxon>
        <taxon>Agaricomycetidae</taxon>
        <taxon>Agaricales</taxon>
        <taxon>Agaricineae</taxon>
        <taxon>Psathyrellaceae</taxon>
        <taxon>Coprinopsis</taxon>
    </lineage>
</organism>
<dbReference type="Proteomes" id="UP000307440">
    <property type="component" value="Unassembled WGS sequence"/>
</dbReference>
<evidence type="ECO:0000256" key="1">
    <source>
        <dbReference type="SAM" id="MobiDB-lite"/>
    </source>
</evidence>
<reference evidence="3 4" key="1">
    <citation type="journal article" date="2019" name="Nat. Ecol. Evol.">
        <title>Megaphylogeny resolves global patterns of mushroom evolution.</title>
        <authorList>
            <person name="Varga T."/>
            <person name="Krizsan K."/>
            <person name="Foldi C."/>
            <person name="Dima B."/>
            <person name="Sanchez-Garcia M."/>
            <person name="Sanchez-Ramirez S."/>
            <person name="Szollosi G.J."/>
            <person name="Szarkandi J.G."/>
            <person name="Papp V."/>
            <person name="Albert L."/>
            <person name="Andreopoulos W."/>
            <person name="Angelini C."/>
            <person name="Antonin V."/>
            <person name="Barry K.W."/>
            <person name="Bougher N.L."/>
            <person name="Buchanan P."/>
            <person name="Buyck B."/>
            <person name="Bense V."/>
            <person name="Catcheside P."/>
            <person name="Chovatia M."/>
            <person name="Cooper J."/>
            <person name="Damon W."/>
            <person name="Desjardin D."/>
            <person name="Finy P."/>
            <person name="Geml J."/>
            <person name="Haridas S."/>
            <person name="Hughes K."/>
            <person name="Justo A."/>
            <person name="Karasinski D."/>
            <person name="Kautmanova I."/>
            <person name="Kiss B."/>
            <person name="Kocsube S."/>
            <person name="Kotiranta H."/>
            <person name="LaButti K.M."/>
            <person name="Lechner B.E."/>
            <person name="Liimatainen K."/>
            <person name="Lipzen A."/>
            <person name="Lukacs Z."/>
            <person name="Mihaltcheva S."/>
            <person name="Morgado L.N."/>
            <person name="Niskanen T."/>
            <person name="Noordeloos M.E."/>
            <person name="Ohm R.A."/>
            <person name="Ortiz-Santana B."/>
            <person name="Ovrebo C."/>
            <person name="Racz N."/>
            <person name="Riley R."/>
            <person name="Savchenko A."/>
            <person name="Shiryaev A."/>
            <person name="Soop K."/>
            <person name="Spirin V."/>
            <person name="Szebenyi C."/>
            <person name="Tomsovsky M."/>
            <person name="Tulloss R.E."/>
            <person name="Uehling J."/>
            <person name="Grigoriev I.V."/>
            <person name="Vagvolgyi C."/>
            <person name="Papp T."/>
            <person name="Martin F.M."/>
            <person name="Miettinen O."/>
            <person name="Hibbett D.S."/>
            <person name="Nagy L.G."/>
        </authorList>
    </citation>
    <scope>NUCLEOTIDE SEQUENCE [LARGE SCALE GENOMIC DNA]</scope>
    <source>
        <strain evidence="3 4">CBS 121175</strain>
    </source>
</reference>
<name>A0A5C3KV94_COPMA</name>
<evidence type="ECO:0000313" key="3">
    <source>
        <dbReference type="EMBL" id="TFK19828.1"/>
    </source>
</evidence>
<keyword evidence="2" id="KW-0472">Membrane</keyword>